<sequence>MPELPQTEVPIVVRTDYSDQAGWRALRTAIEATVPEDEGSYVFVEDPLRWDLPEQRLLDLLPAREEDPTFLLVADRQAVHGEEPTLLVVDLFPENHGAAFRAVLPEVWLIAVNLFLANMDFEDFADAVGPDGVFRGFD</sequence>
<dbReference type="RefSeq" id="WP_078763083.1">
    <property type="nucleotide sequence ID" value="NZ_FUWS01000011.1"/>
</dbReference>
<reference evidence="2 3" key="1">
    <citation type="submission" date="2017-02" db="EMBL/GenBank/DDBJ databases">
        <authorList>
            <person name="Peterson S.W."/>
        </authorList>
    </citation>
    <scope>NUCLEOTIDE SEQUENCE [LARGE SCALE GENOMIC DNA]</scope>
    <source>
        <strain evidence="2 3">DSM 45154</strain>
    </source>
</reference>
<accession>A0A1T4SR79</accession>
<dbReference type="AlphaFoldDB" id="A0A1T4SR79"/>
<dbReference type="OrthoDB" id="7854965at2"/>
<feature type="domain" description="DUF6924" evidence="1">
    <location>
        <begin position="11"/>
        <end position="137"/>
    </location>
</feature>
<dbReference type="Proteomes" id="UP000190637">
    <property type="component" value="Unassembled WGS sequence"/>
</dbReference>
<dbReference type="InterPro" id="IPR053832">
    <property type="entry name" value="DUF6924"/>
</dbReference>
<evidence type="ECO:0000259" key="1">
    <source>
        <dbReference type="Pfam" id="PF21962"/>
    </source>
</evidence>
<keyword evidence="3" id="KW-1185">Reference proteome</keyword>
<dbReference type="Pfam" id="PF21962">
    <property type="entry name" value="DUF6924"/>
    <property type="match status" value="1"/>
</dbReference>
<gene>
    <name evidence="2" type="ORF">SAMN02745673_03822</name>
</gene>
<protein>
    <recommendedName>
        <fullName evidence="1">DUF6924 domain-containing protein</fullName>
    </recommendedName>
</protein>
<name>A0A1T4SR79_9ACTN</name>
<proteinExistence type="predicted"/>
<organism evidence="2 3">
    <name type="scientific">Marinactinospora thermotolerans DSM 45154</name>
    <dbReference type="NCBI Taxonomy" id="1122192"/>
    <lineage>
        <taxon>Bacteria</taxon>
        <taxon>Bacillati</taxon>
        <taxon>Actinomycetota</taxon>
        <taxon>Actinomycetes</taxon>
        <taxon>Streptosporangiales</taxon>
        <taxon>Nocardiopsidaceae</taxon>
        <taxon>Marinactinospora</taxon>
    </lineage>
</organism>
<evidence type="ECO:0000313" key="3">
    <source>
        <dbReference type="Proteomes" id="UP000190637"/>
    </source>
</evidence>
<dbReference type="EMBL" id="FUWS01000011">
    <property type="protein sequence ID" value="SKA30764.1"/>
    <property type="molecule type" value="Genomic_DNA"/>
</dbReference>
<evidence type="ECO:0000313" key="2">
    <source>
        <dbReference type="EMBL" id="SKA30764.1"/>
    </source>
</evidence>